<comment type="catalytic activity">
    <reaction evidence="1">
        <text>O-phospho-L-threonyl-[protein] + H2O = L-threonyl-[protein] + phosphate</text>
        <dbReference type="Rhea" id="RHEA:47004"/>
        <dbReference type="Rhea" id="RHEA-COMP:11060"/>
        <dbReference type="Rhea" id="RHEA-COMP:11605"/>
        <dbReference type="ChEBI" id="CHEBI:15377"/>
        <dbReference type="ChEBI" id="CHEBI:30013"/>
        <dbReference type="ChEBI" id="CHEBI:43474"/>
        <dbReference type="ChEBI" id="CHEBI:61977"/>
        <dbReference type="EC" id="3.1.3.16"/>
    </reaction>
</comment>
<name>A0A0N5BHY7_STREA</name>
<dbReference type="PROSITE" id="PS00125">
    <property type="entry name" value="SER_THR_PHOSPHATASE"/>
    <property type="match status" value="1"/>
</dbReference>
<dbReference type="AlphaFoldDB" id="A0A0N5BHY7"/>
<dbReference type="SUPFAM" id="SSF56300">
    <property type="entry name" value="Metallo-dependent phosphatases"/>
    <property type="match status" value="1"/>
</dbReference>
<comment type="similarity">
    <text evidence="1">Belongs to the PPP phosphatase family.</text>
</comment>
<dbReference type="InterPro" id="IPR004843">
    <property type="entry name" value="Calcineurin-like_PHP"/>
</dbReference>
<dbReference type="STRING" id="174720.A0A0N5BHY7"/>
<sequence>MESTKVIDESKNPINTPEILSMYEKEEFFTKRESPSDIKARIEGYIKRLSEDWSPALATCLFSEQELLEIVYRARETFWMQPIFVDVTTDVTVVGDIHGQFEDLLAIFHYNGYPPDTKYIFLGDYVDRGPFQLEVITILFCLKILYPDDITLLRGNHESRLVNAQYGFYSECKKRYSLHLWEVFQTAFANMPFCALIEKKVLCMHGGISDELFDFQQFEEIERPCDIPDLGLLADLTWSDPSEKILSFEESPRGASKIFGKNALENFLSVNDIQMVVRAHQVVDEGFEFFADKKLVTIFSAPHYTCQSNNKSAVMKFSANLKYTFVVFEPVNGFTFDVH</sequence>
<feature type="domain" description="Serine/threonine specific protein phosphatases" evidence="2">
    <location>
        <begin position="153"/>
        <end position="158"/>
    </location>
</feature>
<dbReference type="InterPro" id="IPR050341">
    <property type="entry name" value="PP1_catalytic_subunit"/>
</dbReference>
<organism evidence="3 4">
    <name type="scientific">Strongyloides papillosus</name>
    <name type="common">Intestinal threadworm</name>
    <dbReference type="NCBI Taxonomy" id="174720"/>
    <lineage>
        <taxon>Eukaryota</taxon>
        <taxon>Metazoa</taxon>
        <taxon>Ecdysozoa</taxon>
        <taxon>Nematoda</taxon>
        <taxon>Chromadorea</taxon>
        <taxon>Rhabditida</taxon>
        <taxon>Tylenchina</taxon>
        <taxon>Panagrolaimomorpha</taxon>
        <taxon>Strongyloidoidea</taxon>
        <taxon>Strongyloididae</taxon>
        <taxon>Strongyloides</taxon>
    </lineage>
</organism>
<dbReference type="Gene3D" id="3.60.21.10">
    <property type="match status" value="1"/>
</dbReference>
<evidence type="ECO:0000313" key="3">
    <source>
        <dbReference type="Proteomes" id="UP000046392"/>
    </source>
</evidence>
<dbReference type="PANTHER" id="PTHR11668">
    <property type="entry name" value="SERINE/THREONINE PROTEIN PHOSPHATASE"/>
    <property type="match status" value="1"/>
</dbReference>
<dbReference type="PANTHER" id="PTHR11668:SF477">
    <property type="entry name" value="SERINE_THREONINE-PROTEIN PHOSPHATASE"/>
    <property type="match status" value="1"/>
</dbReference>
<dbReference type="SMART" id="SM00156">
    <property type="entry name" value="PP2Ac"/>
    <property type="match status" value="1"/>
</dbReference>
<dbReference type="InterPro" id="IPR006186">
    <property type="entry name" value="Ser/Thr-sp_prot-phosphatase"/>
</dbReference>
<dbReference type="Pfam" id="PF00149">
    <property type="entry name" value="Metallophos"/>
    <property type="match status" value="1"/>
</dbReference>
<dbReference type="EC" id="3.1.3.16" evidence="1"/>
<accession>A0A0N5BHY7</accession>
<protein>
    <recommendedName>
        <fullName evidence="1">Serine/threonine-protein phosphatase</fullName>
        <ecNumber evidence="1">3.1.3.16</ecNumber>
    </recommendedName>
</protein>
<reference evidence="4" key="1">
    <citation type="submission" date="2017-02" db="UniProtKB">
        <authorList>
            <consortium name="WormBaseParasite"/>
        </authorList>
    </citation>
    <scope>IDENTIFICATION</scope>
</reference>
<dbReference type="GO" id="GO:0004722">
    <property type="term" value="F:protein serine/threonine phosphatase activity"/>
    <property type="evidence" value="ECO:0007669"/>
    <property type="project" value="UniProtKB-EC"/>
</dbReference>
<keyword evidence="3" id="KW-1185">Reference proteome</keyword>
<dbReference type="WBParaSite" id="SPAL_0000557200.1">
    <property type="protein sequence ID" value="SPAL_0000557200.1"/>
    <property type="gene ID" value="SPAL_0000557200"/>
</dbReference>
<evidence type="ECO:0000256" key="1">
    <source>
        <dbReference type="RuleBase" id="RU004273"/>
    </source>
</evidence>
<evidence type="ECO:0000313" key="4">
    <source>
        <dbReference type="WBParaSite" id="SPAL_0000557200.1"/>
    </source>
</evidence>
<evidence type="ECO:0000259" key="2">
    <source>
        <dbReference type="PROSITE" id="PS00125"/>
    </source>
</evidence>
<proteinExistence type="inferred from homology"/>
<dbReference type="Proteomes" id="UP000046392">
    <property type="component" value="Unplaced"/>
</dbReference>
<keyword evidence="1" id="KW-0378">Hydrolase</keyword>
<dbReference type="PRINTS" id="PR00114">
    <property type="entry name" value="STPHPHTASE"/>
</dbReference>
<dbReference type="InterPro" id="IPR029052">
    <property type="entry name" value="Metallo-depent_PP-like"/>
</dbReference>
<dbReference type="GO" id="GO:0005737">
    <property type="term" value="C:cytoplasm"/>
    <property type="evidence" value="ECO:0007669"/>
    <property type="project" value="TreeGrafter"/>
</dbReference>
<dbReference type="GO" id="GO:0005634">
    <property type="term" value="C:nucleus"/>
    <property type="evidence" value="ECO:0007669"/>
    <property type="project" value="TreeGrafter"/>
</dbReference>